<gene>
    <name evidence="1" type="ORF">CVT08_02875</name>
</gene>
<protein>
    <submittedName>
        <fullName evidence="1">Uncharacterized protein</fullName>
    </submittedName>
</protein>
<organism evidence="1 2">
    <name type="scientific">Campylobacter concisus</name>
    <dbReference type="NCBI Taxonomy" id="199"/>
    <lineage>
        <taxon>Bacteria</taxon>
        <taxon>Pseudomonadati</taxon>
        <taxon>Campylobacterota</taxon>
        <taxon>Epsilonproteobacteria</taxon>
        <taxon>Campylobacterales</taxon>
        <taxon>Campylobacteraceae</taxon>
        <taxon>Campylobacter</taxon>
    </lineage>
</organism>
<evidence type="ECO:0000313" key="2">
    <source>
        <dbReference type="Proteomes" id="UP000594707"/>
    </source>
</evidence>
<name>A0A7S9RRB9_9BACT</name>
<sequence length="138" mass="15769">MKFFITLCILFGFCISAFGEDAFILRLNGSKSSFTITSKVDFLRIDNFIVNRGRCETTWFATNYIGEKPVEFYVYSNNNGLIINKKSDRLNKFTFDIFGHFTASVILGFGETHRFSADCNAIEIVVVTNFGNFTYNIE</sequence>
<dbReference type="RefSeq" id="WP_107856785.1">
    <property type="nucleotide sequence ID" value="NZ_CP060705.1"/>
</dbReference>
<dbReference type="EMBL" id="CP060705">
    <property type="protein sequence ID" value="QPH96252.1"/>
    <property type="molecule type" value="Genomic_DNA"/>
</dbReference>
<reference evidence="1 2" key="1">
    <citation type="journal article" date="2018" name="Emerg. Microbes Infect.">
        <title>Genomic analysis of oral Campylobacter concisus strains identified a potential bacterial molecular marker associated with active Crohn's disease.</title>
        <authorList>
            <person name="Liu F."/>
            <person name="Ma R."/>
            <person name="Tay C.Y.A."/>
            <person name="Octavia S."/>
            <person name="Lan R."/>
            <person name="Chung H.K.L."/>
            <person name="Riordan S.M."/>
            <person name="Grimm M.C."/>
            <person name="Leong R.W."/>
            <person name="Tanaka M.M."/>
            <person name="Connor S."/>
            <person name="Zhang L."/>
        </authorList>
    </citation>
    <scope>NUCLEOTIDE SEQUENCE [LARGE SCALE GENOMIC DNA]</scope>
    <source>
        <strain evidence="1 2">P13UCO-S1</strain>
    </source>
</reference>
<proteinExistence type="predicted"/>
<evidence type="ECO:0000313" key="1">
    <source>
        <dbReference type="EMBL" id="QPH96252.1"/>
    </source>
</evidence>
<dbReference type="Proteomes" id="UP000594707">
    <property type="component" value="Chromosome"/>
</dbReference>
<dbReference type="AlphaFoldDB" id="A0A7S9RRB9"/>
<accession>A0A7S9RRB9</accession>